<dbReference type="Gene3D" id="3.50.30.80">
    <property type="entry name" value="IlvD/EDD C-terminal domain-like"/>
    <property type="match status" value="1"/>
</dbReference>
<evidence type="ECO:0000256" key="1">
    <source>
        <dbReference type="ARBA" id="ARBA00006486"/>
    </source>
</evidence>
<dbReference type="PROSITE" id="PS00886">
    <property type="entry name" value="ILVD_EDD_1"/>
    <property type="match status" value="1"/>
</dbReference>
<dbReference type="InterPro" id="IPR042096">
    <property type="entry name" value="Dihydro-acid_dehy_C"/>
</dbReference>
<keyword evidence="3" id="KW-0408">Iron</keyword>
<dbReference type="AlphaFoldDB" id="A0A484XMD4"/>
<dbReference type="EMBL" id="CAADII010000013">
    <property type="protein sequence ID" value="VFR53552.1"/>
    <property type="molecule type" value="Genomic_DNA"/>
</dbReference>
<evidence type="ECO:0000256" key="3">
    <source>
        <dbReference type="ARBA" id="ARBA00023004"/>
    </source>
</evidence>
<dbReference type="InterPro" id="IPR037237">
    <property type="entry name" value="IlvD/EDD_N"/>
</dbReference>
<evidence type="ECO:0000313" key="11">
    <source>
        <dbReference type="EMBL" id="VFS23893.1"/>
    </source>
</evidence>
<evidence type="ECO:0000259" key="6">
    <source>
        <dbReference type="Pfam" id="PF00920"/>
    </source>
</evidence>
<gene>
    <name evidence="8" type="ORF">BRI6_0516</name>
    <name evidence="9" type="ORF">BRI9_0573</name>
    <name evidence="10" type="ORF">IVO3_0572</name>
    <name evidence="11" type="ORF">RAN7_0512</name>
</gene>
<keyword evidence="4" id="KW-0411">Iron-sulfur</keyword>
<organism evidence="11">
    <name type="scientific">plant metagenome</name>
    <dbReference type="NCBI Taxonomy" id="1297885"/>
    <lineage>
        <taxon>unclassified sequences</taxon>
        <taxon>metagenomes</taxon>
        <taxon>organismal metagenomes</taxon>
    </lineage>
</organism>
<dbReference type="GO" id="GO:0004160">
    <property type="term" value="F:dihydroxy-acid dehydratase activity"/>
    <property type="evidence" value="ECO:0007669"/>
    <property type="project" value="UniProtKB-EC"/>
</dbReference>
<evidence type="ECO:0000256" key="4">
    <source>
        <dbReference type="ARBA" id="ARBA00023014"/>
    </source>
</evidence>
<dbReference type="Pfam" id="PF24877">
    <property type="entry name" value="ILV_EDD_C"/>
    <property type="match status" value="1"/>
</dbReference>
<reference evidence="11" key="1">
    <citation type="submission" date="2019-03" db="EMBL/GenBank/DDBJ databases">
        <authorList>
            <person name="Danneels B."/>
        </authorList>
    </citation>
    <scope>NUCLEOTIDE SEQUENCE</scope>
</reference>
<protein>
    <submittedName>
        <fullName evidence="11">Dihydroxy-acid dehydratase</fullName>
        <ecNumber evidence="11">4.2.1.9</ecNumber>
    </submittedName>
</protein>
<name>A0A484XMD4_9ZZZZ</name>
<dbReference type="EC" id="4.2.1.9" evidence="11"/>
<keyword evidence="2" id="KW-0479">Metal-binding</keyword>
<dbReference type="InterPro" id="IPR056740">
    <property type="entry name" value="ILV_EDD_C"/>
</dbReference>
<proteinExistence type="inferred from homology"/>
<feature type="domain" description="Dihydroxy-acid/6-phosphogluconate dehydratase C-terminal" evidence="7">
    <location>
        <begin position="373"/>
        <end position="565"/>
    </location>
</feature>
<dbReference type="GO" id="GO:0051536">
    <property type="term" value="F:iron-sulfur cluster binding"/>
    <property type="evidence" value="ECO:0007669"/>
    <property type="project" value="UniProtKB-KW"/>
</dbReference>
<evidence type="ECO:0000256" key="2">
    <source>
        <dbReference type="ARBA" id="ARBA00022723"/>
    </source>
</evidence>
<dbReference type="SUPFAM" id="SSF143975">
    <property type="entry name" value="IlvD/EDD N-terminal domain-like"/>
    <property type="match status" value="1"/>
</dbReference>
<dbReference type="PANTHER" id="PTHR43183">
    <property type="entry name" value="HYPOTHETICAL DIHYDROXYACID DEHYDRATASE (EUROFUNG)-RELATED"/>
    <property type="match status" value="1"/>
</dbReference>
<dbReference type="PANTHER" id="PTHR43183:SF1">
    <property type="entry name" value="HYPOTHETICAL DIHYDROXY-ACID DEHYDRATASE (EUROFUNG)-RELATED"/>
    <property type="match status" value="1"/>
</dbReference>
<sequence length="584" mass="62351">MSQDNSNRDDDQSTSGLRKGLTNYGDAGFSLFLRKAFIKGAGYTDDALARPVVGIIDTGSAYNPCHGNAPQLVEAVKRGVLMSGGLPMPFPTISVHESFSQPTSMYLRNLMSMDTEEMIRAQPMDAVVLIGGCDKTVPAQLMGAASAGVPAIQLVTGSMLTGGHRGERVGACTDCRRFWGKYRADEIDGEEIADVNNQLVASVGTCSVMGTASTMACMTEALGMMLPGSAAPPAVTADRMRYAEQTGVTAVTMARNRLTPDKIMTPAAFENALRVLLAIGGSTNGVVHMTAVAGRLGFDIDMKQLDKMSRETPVLVDLKPSGQHYMEDLHKAGGVPALLRELRPLLRLEAMTVTGRTLGEELDDARPPFTQHVIRTVADPIYPQGGIAVLEGNLAPGGAIIKQSAAAPALMEHEGRAVVFENAEDMANRIDDPDLDVNADDVLVLKNIGPTGAPGMPEAGYLPIPKKLARQGVKDMVRISDGRMSGTAAGTIVLHVTPEAAVGGTLAYVQNGDRIRLSVAKREISLLVDEAELARRRAEKPVVRPEAGRGYRKLFLQTVTQADKGVDFDFLRSEENNGKIPESR</sequence>
<dbReference type="GO" id="GO:0046872">
    <property type="term" value="F:metal ion binding"/>
    <property type="evidence" value="ECO:0007669"/>
    <property type="project" value="UniProtKB-KW"/>
</dbReference>
<comment type="similarity">
    <text evidence="1">Belongs to the IlvD/Edd family.</text>
</comment>
<feature type="domain" description="Dihydroxy-acid/6-phosphogluconate dehydratase N-terminal" evidence="6">
    <location>
        <begin position="50"/>
        <end position="360"/>
    </location>
</feature>
<dbReference type="Pfam" id="PF00920">
    <property type="entry name" value="ILVD_EDD_N"/>
    <property type="match status" value="1"/>
</dbReference>
<dbReference type="SUPFAM" id="SSF52016">
    <property type="entry name" value="LeuD/IlvD-like"/>
    <property type="match status" value="1"/>
</dbReference>
<dbReference type="NCBIfam" id="NF004784">
    <property type="entry name" value="PRK06131.1"/>
    <property type="match status" value="1"/>
</dbReference>
<evidence type="ECO:0000259" key="7">
    <source>
        <dbReference type="Pfam" id="PF24877"/>
    </source>
</evidence>
<dbReference type="EMBL" id="CAADIZ010000026">
    <property type="protein sequence ID" value="VFS23893.1"/>
    <property type="molecule type" value="Genomic_DNA"/>
</dbReference>
<evidence type="ECO:0000313" key="8">
    <source>
        <dbReference type="EMBL" id="VFR53552.1"/>
    </source>
</evidence>
<dbReference type="EMBL" id="CAADIP010000053">
    <property type="protein sequence ID" value="VFR97333.1"/>
    <property type="molecule type" value="Genomic_DNA"/>
</dbReference>
<evidence type="ECO:0000313" key="10">
    <source>
        <dbReference type="EMBL" id="VFR97333.1"/>
    </source>
</evidence>
<evidence type="ECO:0000256" key="5">
    <source>
        <dbReference type="ARBA" id="ARBA00023239"/>
    </source>
</evidence>
<dbReference type="InterPro" id="IPR020558">
    <property type="entry name" value="DiOHA_6PGluconate_deHydtase_CS"/>
</dbReference>
<dbReference type="InterPro" id="IPR000581">
    <property type="entry name" value="ILV_EDD_N"/>
</dbReference>
<keyword evidence="5 11" id="KW-0456">Lyase</keyword>
<dbReference type="InterPro" id="IPR052352">
    <property type="entry name" value="Sugar_Degrad_Dehydratases"/>
</dbReference>
<evidence type="ECO:0000313" key="9">
    <source>
        <dbReference type="EMBL" id="VFR75783.1"/>
    </source>
</evidence>
<accession>A0A484XMD4</accession>
<dbReference type="EMBL" id="CAADIK010000040">
    <property type="protein sequence ID" value="VFR75783.1"/>
    <property type="molecule type" value="Genomic_DNA"/>
</dbReference>
<dbReference type="FunFam" id="3.50.30.80:FF:000001">
    <property type="entry name" value="Dihydroxy-acid dehydratase"/>
    <property type="match status" value="1"/>
</dbReference>